<reference evidence="1 2" key="1">
    <citation type="submission" date="2020-08" db="EMBL/GenBank/DDBJ databases">
        <title>Genomic Encyclopedia of Type Strains, Phase III (KMG-III): the genomes of soil and plant-associated and newly described type strains.</title>
        <authorList>
            <person name="Whitman W."/>
        </authorList>
    </citation>
    <scope>NUCLEOTIDE SEQUENCE [LARGE SCALE GENOMIC DNA]</scope>
    <source>
        <strain evidence="1 2">SFB5A</strain>
    </source>
</reference>
<name>A0A7W7XDZ7_9ACTN</name>
<proteinExistence type="predicted"/>
<organism evidence="1 2">
    <name type="scientific">Streptomyces nymphaeiformis</name>
    <dbReference type="NCBI Taxonomy" id="2663842"/>
    <lineage>
        <taxon>Bacteria</taxon>
        <taxon>Bacillati</taxon>
        <taxon>Actinomycetota</taxon>
        <taxon>Actinomycetes</taxon>
        <taxon>Kitasatosporales</taxon>
        <taxon>Streptomycetaceae</taxon>
        <taxon>Streptomyces</taxon>
    </lineage>
</organism>
<sequence length="88" mass="9608">MSQQAERPPRGPLGTQGYVVSPGQIKIGDMVGFDGVFFEITDMAGGTAHKALHFRDREPITVSGPLLVFRKIEYTPVLGEMVYSRPSA</sequence>
<dbReference type="Proteomes" id="UP000582643">
    <property type="component" value="Unassembled WGS sequence"/>
</dbReference>
<protein>
    <submittedName>
        <fullName evidence="1">Uncharacterized protein</fullName>
    </submittedName>
</protein>
<dbReference type="RefSeq" id="WP_184932095.1">
    <property type="nucleotide sequence ID" value="NZ_JACHJY010000008.1"/>
</dbReference>
<comment type="caution">
    <text evidence="1">The sequence shown here is derived from an EMBL/GenBank/DDBJ whole genome shotgun (WGS) entry which is preliminary data.</text>
</comment>
<evidence type="ECO:0000313" key="1">
    <source>
        <dbReference type="EMBL" id="MBB4984770.1"/>
    </source>
</evidence>
<evidence type="ECO:0000313" key="2">
    <source>
        <dbReference type="Proteomes" id="UP000582643"/>
    </source>
</evidence>
<keyword evidence="2" id="KW-1185">Reference proteome</keyword>
<gene>
    <name evidence="1" type="ORF">GGE06_005716</name>
</gene>
<dbReference type="AlphaFoldDB" id="A0A7W7XDZ7"/>
<dbReference type="EMBL" id="JACHJY010000008">
    <property type="protein sequence ID" value="MBB4984770.1"/>
    <property type="molecule type" value="Genomic_DNA"/>
</dbReference>
<accession>A0A7W7XDZ7</accession>